<dbReference type="InParanoid" id="A0A5N4B467"/>
<keyword evidence="9" id="KW-0119">Carbohydrate metabolism</keyword>
<comment type="subunit">
    <text evidence="4">Homotetramer.</text>
</comment>
<evidence type="ECO:0000256" key="3">
    <source>
        <dbReference type="ARBA" id="ARBA00006324"/>
    </source>
</evidence>
<evidence type="ECO:0000256" key="13">
    <source>
        <dbReference type="PIRSR" id="PIRSR001365-2"/>
    </source>
</evidence>
<evidence type="ECO:0000256" key="4">
    <source>
        <dbReference type="ARBA" id="ARBA00011881"/>
    </source>
</evidence>
<dbReference type="SMART" id="SM01130">
    <property type="entry name" value="DHDPS"/>
    <property type="match status" value="1"/>
</dbReference>
<dbReference type="PIRSF" id="PIRSF001365">
    <property type="entry name" value="DHDPS"/>
    <property type="match status" value="1"/>
</dbReference>
<keyword evidence="15" id="KW-1185">Reference proteome</keyword>
<evidence type="ECO:0000313" key="14">
    <source>
        <dbReference type="EMBL" id="KAB0804344.1"/>
    </source>
</evidence>
<dbReference type="InterPro" id="IPR020624">
    <property type="entry name" value="Schiff_base-form_aldolases_CS"/>
</dbReference>
<comment type="pathway">
    <text evidence="2">Amino-sugar metabolism; N-acetylneuraminate degradation.</text>
</comment>
<comment type="subcellular location">
    <subcellularLocation>
        <location evidence="1">Cytoplasm</location>
    </subcellularLocation>
</comment>
<comment type="similarity">
    <text evidence="3">Belongs to the DapA family. NanA subfamily.</text>
</comment>
<accession>A0A5N4B467</accession>
<evidence type="ECO:0000256" key="7">
    <source>
        <dbReference type="ARBA" id="ARBA00023239"/>
    </source>
</evidence>
<evidence type="ECO:0000256" key="12">
    <source>
        <dbReference type="PIRSR" id="PIRSR001365-1"/>
    </source>
</evidence>
<feature type="binding site" evidence="13">
    <location>
        <position position="220"/>
    </location>
    <ligand>
        <name>pyruvate</name>
        <dbReference type="ChEBI" id="CHEBI:15361"/>
    </ligand>
</feature>
<protein>
    <recommendedName>
        <fullName evidence="5">N-acetylneuraminate lyase</fullName>
        <ecNumber evidence="5">4.1.3.3</ecNumber>
    </recommendedName>
</protein>
<dbReference type="InterPro" id="IPR013785">
    <property type="entry name" value="Aldolase_TIM"/>
</dbReference>
<dbReference type="OrthoDB" id="191315at2759"/>
<keyword evidence="7 11" id="KW-0456">Lyase</keyword>
<evidence type="ECO:0000256" key="6">
    <source>
        <dbReference type="ARBA" id="ARBA00022490"/>
    </source>
</evidence>
<evidence type="ECO:0000256" key="10">
    <source>
        <dbReference type="ARBA" id="ARBA00044906"/>
    </source>
</evidence>
<evidence type="ECO:0000256" key="9">
    <source>
        <dbReference type="ARBA" id="ARBA00023277"/>
    </source>
</evidence>
<dbReference type="PROSITE" id="PS00665">
    <property type="entry name" value="DHDPS_1"/>
    <property type="match status" value="1"/>
</dbReference>
<dbReference type="PANTHER" id="PTHR12128:SF21">
    <property type="entry name" value="N-ACETYLNEURAMINATE LYASE"/>
    <property type="match status" value="1"/>
</dbReference>
<feature type="active site" description="Proton donor/acceptor" evidence="12">
    <location>
        <position position="148"/>
    </location>
</feature>
<keyword evidence="6" id="KW-0963">Cytoplasm</keyword>
<name>A0A5N4B467_PHOPY</name>
<dbReference type="PANTHER" id="PTHR12128">
    <property type="entry name" value="DIHYDRODIPICOLINATE SYNTHASE"/>
    <property type="match status" value="1"/>
</dbReference>
<comment type="caution">
    <text evidence="14">The sequence shown here is derived from an EMBL/GenBank/DDBJ whole genome shotgun (WGS) entry which is preliminary data.</text>
</comment>
<dbReference type="Gene3D" id="3.20.20.70">
    <property type="entry name" value="Aldolase class I"/>
    <property type="match status" value="1"/>
</dbReference>
<feature type="active site" description="Schiff-base intermediate with substrate" evidence="12">
    <location>
        <position position="178"/>
    </location>
</feature>
<reference evidence="14 15" key="1">
    <citation type="journal article" date="2018" name="Elife">
        <title>Firefly genomes illuminate parallel origins of bioluminescence in beetles.</title>
        <authorList>
            <person name="Fallon T.R."/>
            <person name="Lower S.E."/>
            <person name="Chang C.H."/>
            <person name="Bessho-Uehara M."/>
            <person name="Martin G.J."/>
            <person name="Bewick A.J."/>
            <person name="Behringer M."/>
            <person name="Debat H.J."/>
            <person name="Wong I."/>
            <person name="Day J.C."/>
            <person name="Suvorov A."/>
            <person name="Silva C.J."/>
            <person name="Stanger-Hall K.F."/>
            <person name="Hall D.W."/>
            <person name="Schmitz R.J."/>
            <person name="Nelson D.R."/>
            <person name="Lewis S.M."/>
            <person name="Shigenobu S."/>
            <person name="Bybee S.M."/>
            <person name="Larracuente A.M."/>
            <person name="Oba Y."/>
            <person name="Weng J.K."/>
        </authorList>
    </citation>
    <scope>NUCLEOTIDE SEQUENCE [LARGE SCALE GENOMIC DNA]</scope>
    <source>
        <strain evidence="14">1611_PpyrPB1</strain>
        <tissue evidence="14">Whole body</tissue>
    </source>
</reference>
<keyword evidence="8" id="KW-0704">Schiff base</keyword>
<proteinExistence type="inferred from homology"/>
<dbReference type="Proteomes" id="UP000327044">
    <property type="component" value="Unassembled WGS sequence"/>
</dbReference>
<dbReference type="EC" id="4.1.3.3" evidence="5"/>
<evidence type="ECO:0000256" key="5">
    <source>
        <dbReference type="ARBA" id="ARBA00012911"/>
    </source>
</evidence>
<evidence type="ECO:0000313" key="15">
    <source>
        <dbReference type="Proteomes" id="UP000327044"/>
    </source>
</evidence>
<sequence>MGHRKTATMLTYRGLMAPVFTPFKNDVHKTLNVDVIPSYADYCQKNGIKGILVNGTTGEGSSMTTKERKLVTEVWMEQCKSRKQHLMVQVGGISLPDVLSLAAHAEKTGADSILCLPELFQKPTSIADLIRYLKMVAKAAPNTPLLYYHIPRMTHVNIHMGTFLNSVGNSIPTFSGIKFSSTVLDEGLAAVKADKEKYCVFLGAHAIMAGAYTLGFSLGIATTQNIFPQFGETILKSIMKGQLLQAQETQADLNTAVNIINKYGPFVPSMKAAMQILSSVPVGETREPVTPVPVEQMKKMEIELRALPFIK</sequence>
<dbReference type="Pfam" id="PF00701">
    <property type="entry name" value="DHDPS"/>
    <property type="match status" value="1"/>
</dbReference>
<evidence type="ECO:0000256" key="2">
    <source>
        <dbReference type="ARBA" id="ARBA00004878"/>
    </source>
</evidence>
<evidence type="ECO:0000256" key="1">
    <source>
        <dbReference type="ARBA" id="ARBA00004496"/>
    </source>
</evidence>
<comment type="catalytic activity">
    <reaction evidence="10">
        <text>aceneuramate = aldehydo-N-acetyl-D-mannosamine + pyruvate</text>
        <dbReference type="Rhea" id="RHEA:23296"/>
        <dbReference type="ChEBI" id="CHEBI:15361"/>
        <dbReference type="ChEBI" id="CHEBI:17122"/>
        <dbReference type="ChEBI" id="CHEBI:173083"/>
        <dbReference type="EC" id="4.1.3.3"/>
    </reaction>
</comment>
<feature type="binding site" evidence="13">
    <location>
        <position position="57"/>
    </location>
    <ligand>
        <name>pyruvate</name>
        <dbReference type="ChEBI" id="CHEBI:15361"/>
    </ligand>
</feature>
<dbReference type="GO" id="GO:0005737">
    <property type="term" value="C:cytoplasm"/>
    <property type="evidence" value="ECO:0007669"/>
    <property type="project" value="UniProtKB-SubCell"/>
</dbReference>
<dbReference type="EMBL" id="VVIM01000001">
    <property type="protein sequence ID" value="KAB0804344.1"/>
    <property type="molecule type" value="Genomic_DNA"/>
</dbReference>
<dbReference type="GO" id="GO:0008747">
    <property type="term" value="F:N-acetylneuraminate lyase activity"/>
    <property type="evidence" value="ECO:0007669"/>
    <property type="project" value="UniProtKB-EC"/>
</dbReference>
<organism evidence="14 15">
    <name type="scientific">Photinus pyralis</name>
    <name type="common">Common eastern firefly</name>
    <name type="synonym">Lampyris pyralis</name>
    <dbReference type="NCBI Taxonomy" id="7054"/>
    <lineage>
        <taxon>Eukaryota</taxon>
        <taxon>Metazoa</taxon>
        <taxon>Ecdysozoa</taxon>
        <taxon>Arthropoda</taxon>
        <taxon>Hexapoda</taxon>
        <taxon>Insecta</taxon>
        <taxon>Pterygota</taxon>
        <taxon>Neoptera</taxon>
        <taxon>Endopterygota</taxon>
        <taxon>Coleoptera</taxon>
        <taxon>Polyphaga</taxon>
        <taxon>Elateriformia</taxon>
        <taxon>Elateroidea</taxon>
        <taxon>Lampyridae</taxon>
        <taxon>Lampyrinae</taxon>
        <taxon>Photinus</taxon>
    </lineage>
</organism>
<dbReference type="PRINTS" id="PR00146">
    <property type="entry name" value="DHPICSNTHASE"/>
</dbReference>
<dbReference type="InterPro" id="IPR002220">
    <property type="entry name" value="DapA-like"/>
</dbReference>
<gene>
    <name evidence="14" type="ORF">PPYR_01314</name>
</gene>
<dbReference type="AlphaFoldDB" id="A0A5N4B467"/>
<evidence type="ECO:0000256" key="11">
    <source>
        <dbReference type="PIRNR" id="PIRNR001365"/>
    </source>
</evidence>
<evidence type="ECO:0000256" key="8">
    <source>
        <dbReference type="ARBA" id="ARBA00023270"/>
    </source>
</evidence>
<dbReference type="SUPFAM" id="SSF51569">
    <property type="entry name" value="Aldolase"/>
    <property type="match status" value="1"/>
</dbReference>